<evidence type="ECO:0000313" key="5">
    <source>
        <dbReference type="EMBL" id="AWV98266.1"/>
    </source>
</evidence>
<dbReference type="PROSITE" id="PS00041">
    <property type="entry name" value="HTH_ARAC_FAMILY_1"/>
    <property type="match status" value="1"/>
</dbReference>
<dbReference type="PRINTS" id="PR00032">
    <property type="entry name" value="HTHARAC"/>
</dbReference>
<dbReference type="EMBL" id="CP029480">
    <property type="protein sequence ID" value="AWV98266.1"/>
    <property type="molecule type" value="Genomic_DNA"/>
</dbReference>
<dbReference type="Gene3D" id="1.10.10.60">
    <property type="entry name" value="Homeodomain-like"/>
    <property type="match status" value="2"/>
</dbReference>
<organism evidence="5 6">
    <name type="scientific">Arcticibacterium luteifluviistationis</name>
    <dbReference type="NCBI Taxonomy" id="1784714"/>
    <lineage>
        <taxon>Bacteria</taxon>
        <taxon>Pseudomonadati</taxon>
        <taxon>Bacteroidota</taxon>
        <taxon>Cytophagia</taxon>
        <taxon>Cytophagales</taxon>
        <taxon>Leadbetterellaceae</taxon>
        <taxon>Arcticibacterium</taxon>
    </lineage>
</organism>
<evidence type="ECO:0000256" key="1">
    <source>
        <dbReference type="ARBA" id="ARBA00023015"/>
    </source>
</evidence>
<feature type="domain" description="HTH araC/xylS-type" evidence="4">
    <location>
        <begin position="175"/>
        <end position="273"/>
    </location>
</feature>
<protein>
    <submittedName>
        <fullName evidence="5">AraC family transcriptional regulator</fullName>
    </submittedName>
</protein>
<evidence type="ECO:0000256" key="3">
    <source>
        <dbReference type="ARBA" id="ARBA00023163"/>
    </source>
</evidence>
<keyword evidence="2" id="KW-0238">DNA-binding</keyword>
<dbReference type="InterPro" id="IPR020449">
    <property type="entry name" value="Tscrpt_reg_AraC-type_HTH"/>
</dbReference>
<sequence length="281" mass="33117">MRYEGPNQEYFEVVNITSENCYLIKASKNSELSMLWFDSDQNRLKIDGEEHAFKTNELLCLTEFHKVETVNIDKLRLLKFNKPFYCILDHDSEISCRGILYFGAATLPIIRPDAKELDTLETVWKMLCIEMESRDNLQLEMLQMMLKRMLILCTRIYKEQLQYDISGGEYVDSLRAFNYLVEQHFKEKHKVADYADLLHISPKSLSNLFKKIGSKTPLQYIQERRLLEARRLLKYSERSISEIAFQLGFSDLQAFSRFFKNNEGISPNDFKNSEQKEKLPT</sequence>
<reference evidence="5 6" key="1">
    <citation type="submission" date="2018-05" db="EMBL/GenBank/DDBJ databases">
        <title>Complete genome sequence of Arcticibacterium luteifluviistationis SM1504T, a cytophagaceae bacterium isolated from Arctic surface seawater.</title>
        <authorList>
            <person name="Li Y."/>
            <person name="Qin Q.-L."/>
        </authorList>
    </citation>
    <scope>NUCLEOTIDE SEQUENCE [LARGE SCALE GENOMIC DNA]</scope>
    <source>
        <strain evidence="5 6">SM1504</strain>
    </source>
</reference>
<keyword evidence="6" id="KW-1185">Reference proteome</keyword>
<dbReference type="GO" id="GO:0043565">
    <property type="term" value="F:sequence-specific DNA binding"/>
    <property type="evidence" value="ECO:0007669"/>
    <property type="project" value="InterPro"/>
</dbReference>
<gene>
    <name evidence="5" type="ORF">DJ013_08825</name>
</gene>
<dbReference type="InterPro" id="IPR018062">
    <property type="entry name" value="HTH_AraC-typ_CS"/>
</dbReference>
<dbReference type="RefSeq" id="WP_111371410.1">
    <property type="nucleotide sequence ID" value="NZ_CP029480.1"/>
</dbReference>
<accession>A0A2Z4GAM3</accession>
<dbReference type="PANTHER" id="PTHR43280:SF32">
    <property type="entry name" value="TRANSCRIPTIONAL REGULATORY PROTEIN"/>
    <property type="match status" value="1"/>
</dbReference>
<evidence type="ECO:0000313" key="6">
    <source>
        <dbReference type="Proteomes" id="UP000249873"/>
    </source>
</evidence>
<proteinExistence type="predicted"/>
<dbReference type="InterPro" id="IPR009057">
    <property type="entry name" value="Homeodomain-like_sf"/>
</dbReference>
<dbReference type="SUPFAM" id="SSF46689">
    <property type="entry name" value="Homeodomain-like"/>
    <property type="match status" value="1"/>
</dbReference>
<dbReference type="OrthoDB" id="9793451at2"/>
<dbReference type="PANTHER" id="PTHR43280">
    <property type="entry name" value="ARAC-FAMILY TRANSCRIPTIONAL REGULATOR"/>
    <property type="match status" value="1"/>
</dbReference>
<keyword evidence="1" id="KW-0805">Transcription regulation</keyword>
<name>A0A2Z4GAM3_9BACT</name>
<keyword evidence="3" id="KW-0804">Transcription</keyword>
<dbReference type="AlphaFoldDB" id="A0A2Z4GAM3"/>
<evidence type="ECO:0000256" key="2">
    <source>
        <dbReference type="ARBA" id="ARBA00023125"/>
    </source>
</evidence>
<dbReference type="Proteomes" id="UP000249873">
    <property type="component" value="Chromosome"/>
</dbReference>
<dbReference type="PROSITE" id="PS01124">
    <property type="entry name" value="HTH_ARAC_FAMILY_2"/>
    <property type="match status" value="1"/>
</dbReference>
<dbReference type="Pfam" id="PF12833">
    <property type="entry name" value="HTH_18"/>
    <property type="match status" value="1"/>
</dbReference>
<dbReference type="KEGG" id="als:DJ013_08825"/>
<evidence type="ECO:0000259" key="4">
    <source>
        <dbReference type="PROSITE" id="PS01124"/>
    </source>
</evidence>
<dbReference type="InterPro" id="IPR018060">
    <property type="entry name" value="HTH_AraC"/>
</dbReference>
<dbReference type="SMART" id="SM00342">
    <property type="entry name" value="HTH_ARAC"/>
    <property type="match status" value="1"/>
</dbReference>
<dbReference type="GO" id="GO:0003700">
    <property type="term" value="F:DNA-binding transcription factor activity"/>
    <property type="evidence" value="ECO:0007669"/>
    <property type="project" value="InterPro"/>
</dbReference>